<protein>
    <submittedName>
        <fullName evidence="1">Uncharacterized protein</fullName>
    </submittedName>
</protein>
<evidence type="ECO:0000313" key="1">
    <source>
        <dbReference type="EMBL" id="KAL3265649.1"/>
    </source>
</evidence>
<dbReference type="EMBL" id="JABFTP020000001">
    <property type="protein sequence ID" value="KAL3265649.1"/>
    <property type="molecule type" value="Genomic_DNA"/>
</dbReference>
<name>A0ABD2MH42_9CUCU</name>
<accession>A0ABD2MH42</accession>
<comment type="caution">
    <text evidence="1">The sequence shown here is derived from an EMBL/GenBank/DDBJ whole genome shotgun (WGS) entry which is preliminary data.</text>
</comment>
<sequence length="105" mass="12410">MLFKFKLMQNHQILIELLLQDVADNSVNSEAFLVCYDTELVKEEPGFVVDKKEFTILHVTLYYLDSSKPMLRNNLRISSKYVLLLERLFGKMKDIVKIQQQAQLW</sequence>
<evidence type="ECO:0000313" key="2">
    <source>
        <dbReference type="Proteomes" id="UP001516400"/>
    </source>
</evidence>
<dbReference type="Proteomes" id="UP001516400">
    <property type="component" value="Unassembled WGS sequence"/>
</dbReference>
<keyword evidence="2" id="KW-1185">Reference proteome</keyword>
<gene>
    <name evidence="1" type="ORF">HHI36_009854</name>
</gene>
<dbReference type="AlphaFoldDB" id="A0ABD2MH42"/>
<proteinExistence type="predicted"/>
<reference evidence="1 2" key="1">
    <citation type="journal article" date="2021" name="BMC Biol.">
        <title>Horizontally acquired antibacterial genes associated with adaptive radiation of ladybird beetles.</title>
        <authorList>
            <person name="Li H.S."/>
            <person name="Tang X.F."/>
            <person name="Huang Y.H."/>
            <person name="Xu Z.Y."/>
            <person name="Chen M.L."/>
            <person name="Du X.Y."/>
            <person name="Qiu B.Y."/>
            <person name="Chen P.T."/>
            <person name="Zhang W."/>
            <person name="Slipinski A."/>
            <person name="Escalona H.E."/>
            <person name="Waterhouse R.M."/>
            <person name="Zwick A."/>
            <person name="Pang H."/>
        </authorList>
    </citation>
    <scope>NUCLEOTIDE SEQUENCE [LARGE SCALE GENOMIC DNA]</scope>
    <source>
        <strain evidence="1">SYSU2018</strain>
    </source>
</reference>
<organism evidence="1 2">
    <name type="scientific">Cryptolaemus montrouzieri</name>
    <dbReference type="NCBI Taxonomy" id="559131"/>
    <lineage>
        <taxon>Eukaryota</taxon>
        <taxon>Metazoa</taxon>
        <taxon>Ecdysozoa</taxon>
        <taxon>Arthropoda</taxon>
        <taxon>Hexapoda</taxon>
        <taxon>Insecta</taxon>
        <taxon>Pterygota</taxon>
        <taxon>Neoptera</taxon>
        <taxon>Endopterygota</taxon>
        <taxon>Coleoptera</taxon>
        <taxon>Polyphaga</taxon>
        <taxon>Cucujiformia</taxon>
        <taxon>Coccinelloidea</taxon>
        <taxon>Coccinellidae</taxon>
        <taxon>Scymninae</taxon>
        <taxon>Scymnini</taxon>
        <taxon>Cryptolaemus</taxon>
    </lineage>
</organism>